<dbReference type="AlphaFoldDB" id="X6PDH6"/>
<feature type="region of interest" description="Disordered" evidence="1">
    <location>
        <begin position="173"/>
        <end position="203"/>
    </location>
</feature>
<evidence type="ECO:0000256" key="1">
    <source>
        <dbReference type="SAM" id="MobiDB-lite"/>
    </source>
</evidence>
<evidence type="ECO:0000313" key="3">
    <source>
        <dbReference type="Proteomes" id="UP000023152"/>
    </source>
</evidence>
<organism evidence="2 3">
    <name type="scientific">Reticulomyxa filosa</name>
    <dbReference type="NCBI Taxonomy" id="46433"/>
    <lineage>
        <taxon>Eukaryota</taxon>
        <taxon>Sar</taxon>
        <taxon>Rhizaria</taxon>
        <taxon>Retaria</taxon>
        <taxon>Foraminifera</taxon>
        <taxon>Monothalamids</taxon>
        <taxon>Reticulomyxidae</taxon>
        <taxon>Reticulomyxa</taxon>
    </lineage>
</organism>
<comment type="caution">
    <text evidence="2">The sequence shown here is derived from an EMBL/GenBank/DDBJ whole genome shotgun (WGS) entry which is preliminary data.</text>
</comment>
<name>X6PDH6_RETFI</name>
<proteinExistence type="predicted"/>
<gene>
    <name evidence="2" type="ORF">RFI_01342</name>
</gene>
<evidence type="ECO:0000313" key="2">
    <source>
        <dbReference type="EMBL" id="ETO35722.1"/>
    </source>
</evidence>
<keyword evidence="3" id="KW-1185">Reference proteome</keyword>
<dbReference type="Proteomes" id="UP000023152">
    <property type="component" value="Unassembled WGS sequence"/>
</dbReference>
<reference evidence="2 3" key="1">
    <citation type="journal article" date="2013" name="Curr. Biol.">
        <title>The Genome of the Foraminiferan Reticulomyxa filosa.</title>
        <authorList>
            <person name="Glockner G."/>
            <person name="Hulsmann N."/>
            <person name="Schleicher M."/>
            <person name="Noegel A.A."/>
            <person name="Eichinger L."/>
            <person name="Gallinger C."/>
            <person name="Pawlowski J."/>
            <person name="Sierra R."/>
            <person name="Euteneuer U."/>
            <person name="Pillet L."/>
            <person name="Moustafa A."/>
            <person name="Platzer M."/>
            <person name="Groth M."/>
            <person name="Szafranski K."/>
            <person name="Schliwa M."/>
        </authorList>
    </citation>
    <scope>NUCLEOTIDE SEQUENCE [LARGE SCALE GENOMIC DNA]</scope>
</reference>
<feature type="compositionally biased region" description="Basic and acidic residues" evidence="1">
    <location>
        <begin position="104"/>
        <end position="115"/>
    </location>
</feature>
<sequence length="203" mass="22763">MSVDKKKKKDKPRSSFDYLRSVATAQAFLGTIEAKKHDYTIIYHTKKKIGGKKKKKKEKRRQHMKIDRSRTLCETPRGQKAISTRISTTQHNHFLISRGNSNGDKQRANGTDDGHIGSQSATRHKSNSVKSLSTKQVNIAFDFEKSDPPATNLARPSIKQDYPTKILAHRPACSTAFTPEDSSDDQSSSHCPNYPSDSDKGLF</sequence>
<dbReference type="EMBL" id="ASPP01001370">
    <property type="protein sequence ID" value="ETO35722.1"/>
    <property type="molecule type" value="Genomic_DNA"/>
</dbReference>
<feature type="region of interest" description="Disordered" evidence="1">
    <location>
        <begin position="96"/>
        <end position="131"/>
    </location>
</feature>
<protein>
    <submittedName>
        <fullName evidence="2">Uncharacterized protein</fullName>
    </submittedName>
</protein>
<feature type="non-terminal residue" evidence="2">
    <location>
        <position position="203"/>
    </location>
</feature>
<accession>X6PDH6</accession>